<protein>
    <submittedName>
        <fullName evidence="3">Uncharacterized protein</fullName>
    </submittedName>
</protein>
<dbReference type="EMBL" id="CAJNOO010001757">
    <property type="protein sequence ID" value="CAF1195228.1"/>
    <property type="molecule type" value="Genomic_DNA"/>
</dbReference>
<dbReference type="AlphaFoldDB" id="A0A819KVY1"/>
<accession>A0A819KVY1</accession>
<gene>
    <name evidence="3" type="ORF">FNK824_LOCUS23334</name>
    <name evidence="4" type="ORF">OTI717_LOCUS28369</name>
    <name evidence="1" type="ORF">RFH988_LOCUS24286</name>
    <name evidence="2" type="ORF">SEV965_LOCUS25299</name>
</gene>
<dbReference type="EMBL" id="CAJNOU010002025">
    <property type="protein sequence ID" value="CAF1281894.1"/>
    <property type="molecule type" value="Genomic_DNA"/>
</dbReference>
<dbReference type="EMBL" id="CAJOAX010006704">
    <property type="protein sequence ID" value="CAF3988960.1"/>
    <property type="molecule type" value="Genomic_DNA"/>
</dbReference>
<name>A0A819KVY1_9BILA</name>
<sequence>MCEVSPHRRAWTLPNGLCCPDVGYDDSRYPSWNMTSSSALTDQEKCQYLFRCAISNGFEYNCPCNHNNCTQMMMTVCPRDDHLVFYPSPGLINANVFFYYNYSRLMEDATVDGIVLYGRIRCRGYLLTLDKVLRIPISLETMMNPRINNILCGINEYPMIRKDYSSPLQYDKFCWNESRTFNGRLYSVAENTCSLEDICLSQYRIHDGFMDCPRGNDETSVFNKDYCTGNVGRHRFQCYDDQHKCLSVLHLGTGRSDCSNNYDEA</sequence>
<reference evidence="3" key="1">
    <citation type="submission" date="2021-02" db="EMBL/GenBank/DDBJ databases">
        <authorList>
            <person name="Nowell W R."/>
        </authorList>
    </citation>
    <scope>NUCLEOTIDE SEQUENCE</scope>
</reference>
<evidence type="ECO:0000313" key="1">
    <source>
        <dbReference type="EMBL" id="CAF1195228.1"/>
    </source>
</evidence>
<proteinExistence type="predicted"/>
<evidence type="ECO:0000313" key="3">
    <source>
        <dbReference type="EMBL" id="CAF3952987.1"/>
    </source>
</evidence>
<evidence type="ECO:0000313" key="2">
    <source>
        <dbReference type="EMBL" id="CAF1281894.1"/>
    </source>
</evidence>
<dbReference type="OrthoDB" id="10062917at2759"/>
<organism evidence="3 5">
    <name type="scientific">Rotaria sordida</name>
    <dbReference type="NCBI Taxonomy" id="392033"/>
    <lineage>
        <taxon>Eukaryota</taxon>
        <taxon>Metazoa</taxon>
        <taxon>Spiralia</taxon>
        <taxon>Gnathifera</taxon>
        <taxon>Rotifera</taxon>
        <taxon>Eurotatoria</taxon>
        <taxon>Bdelloidea</taxon>
        <taxon>Philodinida</taxon>
        <taxon>Philodinidae</taxon>
        <taxon>Rotaria</taxon>
    </lineage>
</organism>
<dbReference type="EMBL" id="CAJOBE010004916">
    <property type="protein sequence ID" value="CAF3952987.1"/>
    <property type="molecule type" value="Genomic_DNA"/>
</dbReference>
<dbReference type="Proteomes" id="UP000663874">
    <property type="component" value="Unassembled WGS sequence"/>
</dbReference>
<dbReference type="Proteomes" id="UP000663882">
    <property type="component" value="Unassembled WGS sequence"/>
</dbReference>
<dbReference type="Proteomes" id="UP000663823">
    <property type="component" value="Unassembled WGS sequence"/>
</dbReference>
<dbReference type="Proteomes" id="UP000663889">
    <property type="component" value="Unassembled WGS sequence"/>
</dbReference>
<comment type="caution">
    <text evidence="3">The sequence shown here is derived from an EMBL/GenBank/DDBJ whole genome shotgun (WGS) entry which is preliminary data.</text>
</comment>
<evidence type="ECO:0000313" key="4">
    <source>
        <dbReference type="EMBL" id="CAF3988960.1"/>
    </source>
</evidence>
<evidence type="ECO:0000313" key="5">
    <source>
        <dbReference type="Proteomes" id="UP000663874"/>
    </source>
</evidence>